<dbReference type="PANTHER" id="PTHR24198">
    <property type="entry name" value="ANKYRIN REPEAT AND PROTEIN KINASE DOMAIN-CONTAINING PROTEIN"/>
    <property type="match status" value="1"/>
</dbReference>
<dbReference type="EMBL" id="JAUIQD010000009">
    <property type="protein sequence ID" value="KAK3339924.1"/>
    <property type="molecule type" value="Genomic_DNA"/>
</dbReference>
<gene>
    <name evidence="4" type="ORF">B0T25DRAFT_560898</name>
</gene>
<protein>
    <recommendedName>
        <fullName evidence="6">Ankyrin repeat protein</fullName>
    </recommendedName>
</protein>
<dbReference type="Gene3D" id="1.25.40.20">
    <property type="entry name" value="Ankyrin repeat-containing domain"/>
    <property type="match status" value="1"/>
</dbReference>
<proteinExistence type="predicted"/>
<organism evidence="4 5">
    <name type="scientific">Lasiosphaeria hispida</name>
    <dbReference type="NCBI Taxonomy" id="260671"/>
    <lineage>
        <taxon>Eukaryota</taxon>
        <taxon>Fungi</taxon>
        <taxon>Dikarya</taxon>
        <taxon>Ascomycota</taxon>
        <taxon>Pezizomycotina</taxon>
        <taxon>Sordariomycetes</taxon>
        <taxon>Sordariomycetidae</taxon>
        <taxon>Sordariales</taxon>
        <taxon>Lasiosphaeriaceae</taxon>
        <taxon>Lasiosphaeria</taxon>
    </lineage>
</organism>
<evidence type="ECO:0000256" key="3">
    <source>
        <dbReference type="PROSITE-ProRule" id="PRU00023"/>
    </source>
</evidence>
<evidence type="ECO:0008006" key="6">
    <source>
        <dbReference type="Google" id="ProtNLM"/>
    </source>
</evidence>
<comment type="caution">
    <text evidence="4">The sequence shown here is derived from an EMBL/GenBank/DDBJ whole genome shotgun (WGS) entry which is preliminary data.</text>
</comment>
<dbReference type="InterPro" id="IPR002110">
    <property type="entry name" value="Ankyrin_rpt"/>
</dbReference>
<evidence type="ECO:0000256" key="2">
    <source>
        <dbReference type="ARBA" id="ARBA00023043"/>
    </source>
</evidence>
<evidence type="ECO:0000313" key="5">
    <source>
        <dbReference type="Proteomes" id="UP001275084"/>
    </source>
</evidence>
<dbReference type="PANTHER" id="PTHR24198:SF165">
    <property type="entry name" value="ANKYRIN REPEAT-CONTAINING PROTEIN-RELATED"/>
    <property type="match status" value="1"/>
</dbReference>
<dbReference type="SUPFAM" id="SSF48403">
    <property type="entry name" value="Ankyrin repeat"/>
    <property type="match status" value="1"/>
</dbReference>
<dbReference type="PROSITE" id="PS50088">
    <property type="entry name" value="ANK_REPEAT"/>
    <property type="match status" value="1"/>
</dbReference>
<reference evidence="4" key="2">
    <citation type="submission" date="2023-06" db="EMBL/GenBank/DDBJ databases">
        <authorList>
            <consortium name="Lawrence Berkeley National Laboratory"/>
            <person name="Haridas S."/>
            <person name="Hensen N."/>
            <person name="Bonometti L."/>
            <person name="Westerberg I."/>
            <person name="Brannstrom I.O."/>
            <person name="Guillou S."/>
            <person name="Cros-Aarteil S."/>
            <person name="Calhoun S."/>
            <person name="Kuo A."/>
            <person name="Mondo S."/>
            <person name="Pangilinan J."/>
            <person name="Riley R."/>
            <person name="Labutti K."/>
            <person name="Andreopoulos B."/>
            <person name="Lipzen A."/>
            <person name="Chen C."/>
            <person name="Yanf M."/>
            <person name="Daum C."/>
            <person name="Ng V."/>
            <person name="Clum A."/>
            <person name="Steindorff A."/>
            <person name="Ohm R."/>
            <person name="Martin F."/>
            <person name="Silar P."/>
            <person name="Natvig D."/>
            <person name="Lalanne C."/>
            <person name="Gautier V."/>
            <person name="Ament-Velasquez S.L."/>
            <person name="Kruys A."/>
            <person name="Hutchinson M.I."/>
            <person name="Powell A.J."/>
            <person name="Barry K."/>
            <person name="Miller A.N."/>
            <person name="Grigoriev I.V."/>
            <person name="Debuchy R."/>
            <person name="Gladieux P."/>
            <person name="Thoren M.H."/>
            <person name="Johannesson H."/>
        </authorList>
    </citation>
    <scope>NUCLEOTIDE SEQUENCE</scope>
    <source>
        <strain evidence="4">CBS 955.72</strain>
    </source>
</reference>
<sequence>MEHLPYVPASILWEMLSRRDLAAMASTSRLLCCNVEPFLYRRHAVTRTYSAVMWAVETAQLDKAETQITALSTLDKVKQFCNLAPGALDLCYRTKQTRVCLDNFIRRPTSVFGRGFLWGVLHYYTPLAPLHLAAWKGLDTIVEWLLGGGANVNTSAVVAPLCLAVSNDRAPSAVLLLAHGASPGVRQDDNDSLTVLHLACEMGYADLAEELLAVGSVRADPADLLCYYNRYSQKDVPAIVELLARHGADISDALIGEFLETSKWRSAFALLQLRSCRDQISASLASDLLDQACSSVRSILWNTQDVPQDAKRMIRQLLDMGADPNRGQLLWALSPPNFSAALTLLPHFLEAGMDPAAGDLLGETSAYDRSQDEEGASAQLAVVRLLLRHGAPISPATRGDALDALMNRKTDGRSEWAYKLCGVLLEHCRQMPQSRHRKDVSVFLGRVSHLNKRLGPEGFDVDFIEVMATRH</sequence>
<dbReference type="PROSITE" id="PS50297">
    <property type="entry name" value="ANK_REP_REGION"/>
    <property type="match status" value="1"/>
</dbReference>
<evidence type="ECO:0000256" key="1">
    <source>
        <dbReference type="ARBA" id="ARBA00022737"/>
    </source>
</evidence>
<feature type="repeat" description="ANK" evidence="3">
    <location>
        <begin position="125"/>
        <end position="157"/>
    </location>
</feature>
<dbReference type="SMART" id="SM00248">
    <property type="entry name" value="ANK"/>
    <property type="match status" value="3"/>
</dbReference>
<dbReference type="Pfam" id="PF12796">
    <property type="entry name" value="Ank_2"/>
    <property type="match status" value="1"/>
</dbReference>
<dbReference type="Proteomes" id="UP001275084">
    <property type="component" value="Unassembled WGS sequence"/>
</dbReference>
<evidence type="ECO:0000313" key="4">
    <source>
        <dbReference type="EMBL" id="KAK3339924.1"/>
    </source>
</evidence>
<keyword evidence="1" id="KW-0677">Repeat</keyword>
<reference evidence="4" key="1">
    <citation type="journal article" date="2023" name="Mol. Phylogenet. Evol.">
        <title>Genome-scale phylogeny and comparative genomics of the fungal order Sordariales.</title>
        <authorList>
            <person name="Hensen N."/>
            <person name="Bonometti L."/>
            <person name="Westerberg I."/>
            <person name="Brannstrom I.O."/>
            <person name="Guillou S."/>
            <person name="Cros-Aarteil S."/>
            <person name="Calhoun S."/>
            <person name="Haridas S."/>
            <person name="Kuo A."/>
            <person name="Mondo S."/>
            <person name="Pangilinan J."/>
            <person name="Riley R."/>
            <person name="LaButti K."/>
            <person name="Andreopoulos B."/>
            <person name="Lipzen A."/>
            <person name="Chen C."/>
            <person name="Yan M."/>
            <person name="Daum C."/>
            <person name="Ng V."/>
            <person name="Clum A."/>
            <person name="Steindorff A."/>
            <person name="Ohm R.A."/>
            <person name="Martin F."/>
            <person name="Silar P."/>
            <person name="Natvig D.O."/>
            <person name="Lalanne C."/>
            <person name="Gautier V."/>
            <person name="Ament-Velasquez S.L."/>
            <person name="Kruys A."/>
            <person name="Hutchinson M.I."/>
            <person name="Powell A.J."/>
            <person name="Barry K."/>
            <person name="Miller A.N."/>
            <person name="Grigoriev I.V."/>
            <person name="Debuchy R."/>
            <person name="Gladieux P."/>
            <person name="Hiltunen Thoren M."/>
            <person name="Johannesson H."/>
        </authorList>
    </citation>
    <scope>NUCLEOTIDE SEQUENCE</scope>
    <source>
        <strain evidence="4">CBS 955.72</strain>
    </source>
</reference>
<dbReference type="InterPro" id="IPR036770">
    <property type="entry name" value="Ankyrin_rpt-contain_sf"/>
</dbReference>
<accession>A0AAJ0H5F7</accession>
<keyword evidence="5" id="KW-1185">Reference proteome</keyword>
<name>A0AAJ0H5F7_9PEZI</name>
<dbReference type="AlphaFoldDB" id="A0AAJ0H5F7"/>
<keyword evidence="2 3" id="KW-0040">ANK repeat</keyword>
<dbReference type="GO" id="GO:0005737">
    <property type="term" value="C:cytoplasm"/>
    <property type="evidence" value="ECO:0007669"/>
    <property type="project" value="TreeGrafter"/>
</dbReference>